<feature type="transmembrane region" description="Helical" evidence="7">
    <location>
        <begin position="148"/>
        <end position="170"/>
    </location>
</feature>
<reference evidence="9 10" key="1">
    <citation type="submission" date="2024-04" db="EMBL/GenBank/DDBJ databases">
        <title>draft genome sequnece of Paenibacillus filicis.</title>
        <authorList>
            <person name="Kim D.-U."/>
        </authorList>
    </citation>
    <scope>NUCLEOTIDE SEQUENCE [LARGE SCALE GENOMIC DNA]</scope>
    <source>
        <strain evidence="9 10">KACC14197</strain>
    </source>
</reference>
<evidence type="ECO:0000313" key="10">
    <source>
        <dbReference type="Proteomes" id="UP001469365"/>
    </source>
</evidence>
<feature type="domain" description="Major facilitator superfamily (MFS) profile" evidence="8">
    <location>
        <begin position="24"/>
        <end position="396"/>
    </location>
</feature>
<comment type="subcellular location">
    <subcellularLocation>
        <location evidence="1">Cell membrane</location>
        <topology evidence="1">Multi-pass membrane protein</topology>
    </subcellularLocation>
</comment>
<dbReference type="CDD" id="cd17324">
    <property type="entry name" value="MFS_NepI_like"/>
    <property type="match status" value="1"/>
</dbReference>
<evidence type="ECO:0000313" key="9">
    <source>
        <dbReference type="EMBL" id="MEK8128623.1"/>
    </source>
</evidence>
<comment type="caution">
    <text evidence="9">The sequence shown here is derived from an EMBL/GenBank/DDBJ whole genome shotgun (WGS) entry which is preliminary data.</text>
</comment>
<evidence type="ECO:0000259" key="8">
    <source>
        <dbReference type="PROSITE" id="PS50850"/>
    </source>
</evidence>
<evidence type="ECO:0000256" key="4">
    <source>
        <dbReference type="ARBA" id="ARBA00022692"/>
    </source>
</evidence>
<feature type="transmembrane region" description="Helical" evidence="7">
    <location>
        <begin position="372"/>
        <end position="392"/>
    </location>
</feature>
<keyword evidence="10" id="KW-1185">Reference proteome</keyword>
<gene>
    <name evidence="9" type="ORF">WMW72_11970</name>
</gene>
<feature type="transmembrane region" description="Helical" evidence="7">
    <location>
        <begin position="64"/>
        <end position="83"/>
    </location>
</feature>
<dbReference type="PROSITE" id="PS50850">
    <property type="entry name" value="MFS"/>
    <property type="match status" value="1"/>
</dbReference>
<protein>
    <submittedName>
        <fullName evidence="9">MFS transporter</fullName>
    </submittedName>
</protein>
<dbReference type="Proteomes" id="UP001469365">
    <property type="component" value="Unassembled WGS sequence"/>
</dbReference>
<feature type="transmembrane region" description="Helical" evidence="7">
    <location>
        <begin position="216"/>
        <end position="237"/>
    </location>
</feature>
<organism evidence="9 10">
    <name type="scientific">Paenibacillus filicis</name>
    <dbReference type="NCBI Taxonomy" id="669464"/>
    <lineage>
        <taxon>Bacteria</taxon>
        <taxon>Bacillati</taxon>
        <taxon>Bacillota</taxon>
        <taxon>Bacilli</taxon>
        <taxon>Bacillales</taxon>
        <taxon>Paenibacillaceae</taxon>
        <taxon>Paenibacillus</taxon>
    </lineage>
</organism>
<feature type="transmembrane region" description="Helical" evidence="7">
    <location>
        <begin position="90"/>
        <end position="113"/>
    </location>
</feature>
<keyword evidence="5 7" id="KW-1133">Transmembrane helix</keyword>
<evidence type="ECO:0000256" key="3">
    <source>
        <dbReference type="ARBA" id="ARBA00022475"/>
    </source>
</evidence>
<dbReference type="InterPro" id="IPR011701">
    <property type="entry name" value="MFS"/>
</dbReference>
<keyword evidence="2" id="KW-0813">Transport</keyword>
<feature type="transmembrane region" description="Helical" evidence="7">
    <location>
        <begin position="257"/>
        <end position="276"/>
    </location>
</feature>
<evidence type="ECO:0000256" key="6">
    <source>
        <dbReference type="ARBA" id="ARBA00023136"/>
    </source>
</evidence>
<dbReference type="InterPro" id="IPR050189">
    <property type="entry name" value="MFS_Efflux_Transporters"/>
</dbReference>
<feature type="transmembrane region" description="Helical" evidence="7">
    <location>
        <begin position="119"/>
        <end position="136"/>
    </location>
</feature>
<feature type="transmembrane region" description="Helical" evidence="7">
    <location>
        <begin position="308"/>
        <end position="327"/>
    </location>
</feature>
<name>A0ABU9DLH5_9BACL</name>
<keyword evidence="3" id="KW-1003">Cell membrane</keyword>
<evidence type="ECO:0000256" key="7">
    <source>
        <dbReference type="SAM" id="Phobius"/>
    </source>
</evidence>
<dbReference type="Gene3D" id="1.20.1250.20">
    <property type="entry name" value="MFS general substrate transporter like domains"/>
    <property type="match status" value="1"/>
</dbReference>
<dbReference type="EMBL" id="JBBPCC010000006">
    <property type="protein sequence ID" value="MEK8128623.1"/>
    <property type="molecule type" value="Genomic_DNA"/>
</dbReference>
<dbReference type="RefSeq" id="WP_341415700.1">
    <property type="nucleotide sequence ID" value="NZ_JBBPCC010000006.1"/>
</dbReference>
<feature type="transmembrane region" description="Helical" evidence="7">
    <location>
        <begin position="176"/>
        <end position="196"/>
    </location>
</feature>
<proteinExistence type="predicted"/>
<dbReference type="InterPro" id="IPR036259">
    <property type="entry name" value="MFS_trans_sf"/>
</dbReference>
<dbReference type="PANTHER" id="PTHR43124">
    <property type="entry name" value="PURINE EFFLUX PUMP PBUE"/>
    <property type="match status" value="1"/>
</dbReference>
<feature type="transmembrane region" description="Helical" evidence="7">
    <location>
        <begin position="283"/>
        <end position="302"/>
    </location>
</feature>
<sequence>MSHISSSTDLAQSANMPAKLPWLALLALAMTGFICILTETIPAGLLPLIGEGLNITKAMAGQLVTLYALGSLVAAIPFAMFTGSVRRRPLLIAIITVFLVFNSITALSTSYALTLTARFIAGVAAGAAWGMVAGYARRMVPEALRGRALAVAMVGTPIALTFGVPAGTLLGDLIGWRPVFGLMSLLTLVLIVWVLWKVPDYPGQPAEERMTVRQVFVLPGIRPILMVVLTWMLAHNILYTYIAPFLERAGLAERVDLVLLVFGLAALVSIWVIGLLIDHKLRLLVLVSLIGFALVSVALLAGGTSASVVYAAVALWGLTFGGAATLLQTALADASGEEGVDIVMPINTTVWNLAIAGGGIAGGILLDMVGAQAFPGVLLILLLVALIIAFSAKKHGFPRKQKTSQGS</sequence>
<dbReference type="SUPFAM" id="SSF103473">
    <property type="entry name" value="MFS general substrate transporter"/>
    <property type="match status" value="1"/>
</dbReference>
<dbReference type="Pfam" id="PF07690">
    <property type="entry name" value="MFS_1"/>
    <property type="match status" value="1"/>
</dbReference>
<feature type="transmembrane region" description="Helical" evidence="7">
    <location>
        <begin position="20"/>
        <end position="44"/>
    </location>
</feature>
<feature type="transmembrane region" description="Helical" evidence="7">
    <location>
        <begin position="348"/>
        <end position="366"/>
    </location>
</feature>
<accession>A0ABU9DLH5</accession>
<dbReference type="PANTHER" id="PTHR43124:SF3">
    <property type="entry name" value="CHLORAMPHENICOL EFFLUX PUMP RV0191"/>
    <property type="match status" value="1"/>
</dbReference>
<keyword evidence="6 7" id="KW-0472">Membrane</keyword>
<keyword evidence="4 7" id="KW-0812">Transmembrane</keyword>
<evidence type="ECO:0000256" key="5">
    <source>
        <dbReference type="ARBA" id="ARBA00022989"/>
    </source>
</evidence>
<evidence type="ECO:0000256" key="2">
    <source>
        <dbReference type="ARBA" id="ARBA00022448"/>
    </source>
</evidence>
<evidence type="ECO:0000256" key="1">
    <source>
        <dbReference type="ARBA" id="ARBA00004651"/>
    </source>
</evidence>
<dbReference type="InterPro" id="IPR020846">
    <property type="entry name" value="MFS_dom"/>
</dbReference>